<evidence type="ECO:0000313" key="1">
    <source>
        <dbReference type="EMBL" id="CEK91618.1"/>
    </source>
</evidence>
<dbReference type="AlphaFoldDB" id="A0A0B7BF47"/>
<feature type="non-terminal residue" evidence="1">
    <location>
        <position position="1"/>
    </location>
</feature>
<reference evidence="1" key="1">
    <citation type="submission" date="2014-12" db="EMBL/GenBank/DDBJ databases">
        <title>Insight into the proteome of Arion vulgaris.</title>
        <authorList>
            <person name="Aradska J."/>
            <person name="Bulat T."/>
            <person name="Smidak R."/>
            <person name="Sarate P."/>
            <person name="Gangsoo J."/>
            <person name="Sialana F."/>
            <person name="Bilban M."/>
            <person name="Lubec G."/>
        </authorList>
    </citation>
    <scope>NUCLEOTIDE SEQUENCE</scope>
    <source>
        <tissue evidence="1">Skin</tissue>
    </source>
</reference>
<sequence length="54" mass="6214">KLLITNTPSQTHKSIKYLEFTRDREKGSVNNGSTVLPKKMTNILNVMLYNIEFS</sequence>
<dbReference type="EMBL" id="HACG01044753">
    <property type="protein sequence ID" value="CEK91618.1"/>
    <property type="molecule type" value="Transcribed_RNA"/>
</dbReference>
<name>A0A0B7BF47_9EUPU</name>
<organism evidence="1">
    <name type="scientific">Arion vulgaris</name>
    <dbReference type="NCBI Taxonomy" id="1028688"/>
    <lineage>
        <taxon>Eukaryota</taxon>
        <taxon>Metazoa</taxon>
        <taxon>Spiralia</taxon>
        <taxon>Lophotrochozoa</taxon>
        <taxon>Mollusca</taxon>
        <taxon>Gastropoda</taxon>
        <taxon>Heterobranchia</taxon>
        <taxon>Euthyneura</taxon>
        <taxon>Panpulmonata</taxon>
        <taxon>Eupulmonata</taxon>
        <taxon>Stylommatophora</taxon>
        <taxon>Helicina</taxon>
        <taxon>Arionoidea</taxon>
        <taxon>Arionidae</taxon>
        <taxon>Arion</taxon>
    </lineage>
</organism>
<protein>
    <submittedName>
        <fullName evidence="1">Uncharacterized protein</fullName>
    </submittedName>
</protein>
<gene>
    <name evidence="1" type="primary">ORF183803</name>
</gene>
<accession>A0A0B7BF47</accession>
<proteinExistence type="predicted"/>